<proteinExistence type="predicted"/>
<reference evidence="3" key="1">
    <citation type="journal article" date="2020" name="Nature">
        <title>Giant virus diversity and host interactions through global metagenomics.</title>
        <authorList>
            <person name="Schulz F."/>
            <person name="Roux S."/>
            <person name="Paez-Espino D."/>
            <person name="Jungbluth S."/>
            <person name="Walsh D.A."/>
            <person name="Denef V.J."/>
            <person name="McMahon K.D."/>
            <person name="Konstantinidis K.T."/>
            <person name="Eloe-Fadrosh E.A."/>
            <person name="Kyrpides N.C."/>
            <person name="Woyke T."/>
        </authorList>
    </citation>
    <scope>NUCLEOTIDE SEQUENCE</scope>
    <source>
        <strain evidence="3">GVMAG-M-3300023179-99</strain>
    </source>
</reference>
<evidence type="ECO:0000256" key="2">
    <source>
        <dbReference type="SAM" id="Phobius"/>
    </source>
</evidence>
<protein>
    <submittedName>
        <fullName evidence="3">Uncharacterized protein</fullName>
    </submittedName>
</protein>
<name>A0A6C0HEU6_9ZZZZ</name>
<sequence length="223" mass="24375">MDKIGYTMFTALGVCLIGAGLAFQILYIEHNQNDDLGYLPHQIVSIIFNTTVVLYLLFNLMVYRPFESQIAIGGSLLALLVGFAMEIYSTQFTVSPAMQGVSYAFAGINALVRLYLLISIRCGSYTTSIPDAVKRLLDAAKADPRLPGAETLSKEIKREAAAQGAQVSEVDPVQLWNKISSSIGAELKKIPDPELSRSIKDQIQKSIGLPPRQPQGTQGGRRR</sequence>
<feature type="transmembrane region" description="Helical" evidence="2">
    <location>
        <begin position="7"/>
        <end position="27"/>
    </location>
</feature>
<dbReference type="EMBL" id="MN739946">
    <property type="protein sequence ID" value="QHT79122.1"/>
    <property type="molecule type" value="Genomic_DNA"/>
</dbReference>
<keyword evidence="2" id="KW-1133">Transmembrane helix</keyword>
<organism evidence="3">
    <name type="scientific">viral metagenome</name>
    <dbReference type="NCBI Taxonomy" id="1070528"/>
    <lineage>
        <taxon>unclassified sequences</taxon>
        <taxon>metagenomes</taxon>
        <taxon>organismal metagenomes</taxon>
    </lineage>
</organism>
<accession>A0A6C0HEU6</accession>
<keyword evidence="2" id="KW-0472">Membrane</keyword>
<feature type="transmembrane region" description="Helical" evidence="2">
    <location>
        <begin position="70"/>
        <end position="88"/>
    </location>
</feature>
<feature type="region of interest" description="Disordered" evidence="1">
    <location>
        <begin position="200"/>
        <end position="223"/>
    </location>
</feature>
<dbReference type="AlphaFoldDB" id="A0A6C0HEU6"/>
<feature type="transmembrane region" description="Helical" evidence="2">
    <location>
        <begin position="100"/>
        <end position="118"/>
    </location>
</feature>
<evidence type="ECO:0000256" key="1">
    <source>
        <dbReference type="SAM" id="MobiDB-lite"/>
    </source>
</evidence>
<feature type="transmembrane region" description="Helical" evidence="2">
    <location>
        <begin position="39"/>
        <end position="58"/>
    </location>
</feature>
<keyword evidence="2" id="KW-0812">Transmembrane</keyword>
<evidence type="ECO:0000313" key="3">
    <source>
        <dbReference type="EMBL" id="QHT79122.1"/>
    </source>
</evidence>